<evidence type="ECO:0000313" key="1">
    <source>
        <dbReference type="Ensembl" id="ENSLACP00000004319.1"/>
    </source>
</evidence>
<reference evidence="1" key="3">
    <citation type="submission" date="2025-09" db="UniProtKB">
        <authorList>
            <consortium name="Ensembl"/>
        </authorList>
    </citation>
    <scope>IDENTIFICATION</scope>
</reference>
<dbReference type="InParanoid" id="H3A3U8"/>
<keyword evidence="2" id="KW-1185">Reference proteome</keyword>
<dbReference type="Ensembl" id="ENSLACT00000004357.1">
    <property type="protein sequence ID" value="ENSLACP00000004319.1"/>
    <property type="gene ID" value="ENSLACG00000003843.1"/>
</dbReference>
<proteinExistence type="predicted"/>
<dbReference type="GeneTree" id="ENSGT00950000182812"/>
<accession>H3A3U8</accession>
<evidence type="ECO:0000313" key="2">
    <source>
        <dbReference type="Proteomes" id="UP000008672"/>
    </source>
</evidence>
<dbReference type="OMA" id="CAVIMIE"/>
<gene>
    <name evidence="1" type="primary">LOC102356963</name>
</gene>
<organism evidence="1 2">
    <name type="scientific">Latimeria chalumnae</name>
    <name type="common">Coelacanth</name>
    <dbReference type="NCBI Taxonomy" id="7897"/>
    <lineage>
        <taxon>Eukaryota</taxon>
        <taxon>Metazoa</taxon>
        <taxon>Chordata</taxon>
        <taxon>Craniata</taxon>
        <taxon>Vertebrata</taxon>
        <taxon>Euteleostomi</taxon>
        <taxon>Coelacanthiformes</taxon>
        <taxon>Coelacanthidae</taxon>
        <taxon>Latimeria</taxon>
    </lineage>
</organism>
<dbReference type="HOGENOM" id="CLU_021316_5_1_1"/>
<reference evidence="1" key="2">
    <citation type="submission" date="2025-08" db="UniProtKB">
        <authorList>
            <consortium name="Ensembl"/>
        </authorList>
    </citation>
    <scope>IDENTIFICATION</scope>
</reference>
<reference evidence="2" key="1">
    <citation type="submission" date="2011-08" db="EMBL/GenBank/DDBJ databases">
        <title>The draft genome of Latimeria chalumnae.</title>
        <authorList>
            <person name="Di Palma F."/>
            <person name="Alfoldi J."/>
            <person name="Johnson J."/>
            <person name="Berlin A."/>
            <person name="Gnerre S."/>
            <person name="Jaffe D."/>
            <person name="MacCallum I."/>
            <person name="Young S."/>
            <person name="Walker B.J."/>
            <person name="Lander E."/>
            <person name="Lindblad-Toh K."/>
        </authorList>
    </citation>
    <scope>NUCLEOTIDE SEQUENCE [LARGE SCALE GENOMIC DNA]</scope>
    <source>
        <strain evidence="2">Wild caught</strain>
    </source>
</reference>
<dbReference type="eggNOG" id="ENOG502QUWI">
    <property type="taxonomic scope" value="Eukaryota"/>
</dbReference>
<name>H3A3U8_LATCH</name>
<protein>
    <submittedName>
        <fullName evidence="1">Uncharacterized protein</fullName>
    </submittedName>
</protein>
<dbReference type="Proteomes" id="UP000008672">
    <property type="component" value="Unassembled WGS sequence"/>
</dbReference>
<dbReference type="EMBL" id="AFYH01203770">
    <property type="status" value="NOT_ANNOTATED_CDS"/>
    <property type="molecule type" value="Genomic_DNA"/>
</dbReference>
<dbReference type="Bgee" id="ENSLACG00000003843">
    <property type="expression patterns" value="Expressed in chordate pharynx and 6 other cell types or tissues"/>
</dbReference>
<dbReference type="PANTHER" id="PTHR45913:SF10">
    <property type="entry name" value="DUF4371 DOMAIN-CONTAINING PROTEIN"/>
    <property type="match status" value="1"/>
</dbReference>
<sequence length="612" mass="69780">KKMSQAAKKRSIVDENRSFKEEWQEYGFVEKNGLPYCVLCKKSLASNKKSNVQRHFTRKHGAFAVQYPESESRKKALVELEKKQENEQSLQSISSVPANCLTAAAFAGTLEMIQTGRPLTDAAYLKRSLLKMAPFLFAEFKEKDKIIQQIQDLPLSARTVKDCAVIMIEDMETQLVRNVKSATSFSLILDELTDIGGTTQLALLTRYVCEAGVKEELLTVLPLTEQNQGEDIVKVIWDCLENRNLKTDNLISICMVSSLDTMGRNKEIVQLLENKLSHSPLTFHCIIHEEALCAQALGKDMQDVMSLVVEIVNFVLARAPNLPPFQQLLEELDSQYSDFLVHNNSHWLSRGRVLSHFANCLPDIKEFLEEVGIFHPELANSDWLQKFYFLVDITSHLHLLNARLQGQGNTVNSLKEQILTFELKLKVLQANLQRGTLHHFEHLRRFLNEKATSEPGFSLHTSVLLESVNALADEFRSRFQDFLKYGLTFRFMTHPHQMELGEVHTTLEMEVADFQEASGLVNKFRNLNTVLVDLTWSQVPDHYENMKKLAFGMLSIFGSTYLCEQVYSHVSSISRCQSQLIDVSLDMCTRLKMIGYCPNIEELSNSVQEQET</sequence>
<dbReference type="AlphaFoldDB" id="H3A3U8"/>
<dbReference type="PANTHER" id="PTHR45913">
    <property type="entry name" value="EPM2A-INTERACTING PROTEIN 1"/>
    <property type="match status" value="1"/>
</dbReference>